<organism evidence="1 2">
    <name type="scientific">Prunus persica</name>
    <name type="common">Peach</name>
    <name type="synonym">Amygdalus persica</name>
    <dbReference type="NCBI Taxonomy" id="3760"/>
    <lineage>
        <taxon>Eukaryota</taxon>
        <taxon>Viridiplantae</taxon>
        <taxon>Streptophyta</taxon>
        <taxon>Embryophyta</taxon>
        <taxon>Tracheophyta</taxon>
        <taxon>Spermatophyta</taxon>
        <taxon>Magnoliopsida</taxon>
        <taxon>eudicotyledons</taxon>
        <taxon>Gunneridae</taxon>
        <taxon>Pentapetalae</taxon>
        <taxon>rosids</taxon>
        <taxon>fabids</taxon>
        <taxon>Rosales</taxon>
        <taxon>Rosaceae</taxon>
        <taxon>Amygdaloideae</taxon>
        <taxon>Amygdaleae</taxon>
        <taxon>Prunus</taxon>
    </lineage>
</organism>
<dbReference type="STRING" id="3760.A0A251R8S5"/>
<dbReference type="PANTHER" id="PTHR31066">
    <property type="entry name" value="OS05G0427100 PROTEIN-RELATED"/>
    <property type="match status" value="1"/>
</dbReference>
<sequence>MDQHKTDDNLCYIGGLTRVLAAYASISFAELMVKLMEFCGYSIDLRCQLPDEGVQNANACGDCEKNEDEDDFHQRYVPKWPRSILCSRFSTRISCSQMPTTMIFP</sequence>
<dbReference type="AlphaFoldDB" id="A0A251R8S5"/>
<evidence type="ECO:0008006" key="3">
    <source>
        <dbReference type="Google" id="ProtNLM"/>
    </source>
</evidence>
<dbReference type="Gramene" id="ONI32412">
    <property type="protein sequence ID" value="ONI32412"/>
    <property type="gene ID" value="PRUPE_1G366600"/>
</dbReference>
<dbReference type="SUPFAM" id="SSF54277">
    <property type="entry name" value="CAD &amp; PB1 domains"/>
    <property type="match status" value="1"/>
</dbReference>
<keyword evidence="2" id="KW-1185">Reference proteome</keyword>
<evidence type="ECO:0000313" key="2">
    <source>
        <dbReference type="Proteomes" id="UP000006882"/>
    </source>
</evidence>
<name>A0A251R8S5_PRUPE</name>
<proteinExistence type="predicted"/>
<dbReference type="EMBL" id="CM007651">
    <property type="protein sequence ID" value="ONI32412.1"/>
    <property type="molecule type" value="Genomic_DNA"/>
</dbReference>
<reference evidence="1 2" key="1">
    <citation type="journal article" date="2013" name="Nat. Genet.">
        <title>The high-quality draft genome of peach (Prunus persica) identifies unique patterns of genetic diversity, domestication and genome evolution.</title>
        <authorList>
            <consortium name="International Peach Genome Initiative"/>
            <person name="Verde I."/>
            <person name="Abbott A.G."/>
            <person name="Scalabrin S."/>
            <person name="Jung S."/>
            <person name="Shu S."/>
            <person name="Marroni F."/>
            <person name="Zhebentyayeva T."/>
            <person name="Dettori M.T."/>
            <person name="Grimwood J."/>
            <person name="Cattonaro F."/>
            <person name="Zuccolo A."/>
            <person name="Rossini L."/>
            <person name="Jenkins J."/>
            <person name="Vendramin E."/>
            <person name="Meisel L.A."/>
            <person name="Decroocq V."/>
            <person name="Sosinski B."/>
            <person name="Prochnik S."/>
            <person name="Mitros T."/>
            <person name="Policriti A."/>
            <person name="Cipriani G."/>
            <person name="Dondini L."/>
            <person name="Ficklin S."/>
            <person name="Goodstein D.M."/>
            <person name="Xuan P."/>
            <person name="Del Fabbro C."/>
            <person name="Aramini V."/>
            <person name="Copetti D."/>
            <person name="Gonzalez S."/>
            <person name="Horner D.S."/>
            <person name="Falchi R."/>
            <person name="Lucas S."/>
            <person name="Mica E."/>
            <person name="Maldonado J."/>
            <person name="Lazzari B."/>
            <person name="Bielenberg D."/>
            <person name="Pirona R."/>
            <person name="Miculan M."/>
            <person name="Barakat A."/>
            <person name="Testolin R."/>
            <person name="Stella A."/>
            <person name="Tartarini S."/>
            <person name="Tonutti P."/>
            <person name="Arus P."/>
            <person name="Orellana A."/>
            <person name="Wells C."/>
            <person name="Main D."/>
            <person name="Vizzotto G."/>
            <person name="Silva H."/>
            <person name="Salamini F."/>
            <person name="Schmutz J."/>
            <person name="Morgante M."/>
            <person name="Rokhsar D.S."/>
        </authorList>
    </citation>
    <scope>NUCLEOTIDE SEQUENCE [LARGE SCALE GENOMIC DNA]</scope>
    <source>
        <strain evidence="2">cv. Nemared</strain>
    </source>
</reference>
<dbReference type="Proteomes" id="UP000006882">
    <property type="component" value="Chromosome G1"/>
</dbReference>
<protein>
    <recommendedName>
        <fullName evidence="3">PB1 domain-containing protein</fullName>
    </recommendedName>
</protein>
<evidence type="ECO:0000313" key="1">
    <source>
        <dbReference type="EMBL" id="ONI32412.1"/>
    </source>
</evidence>
<accession>A0A251R8S5</accession>
<dbReference type="InterPro" id="IPR053198">
    <property type="entry name" value="Gynoecium_Dev_Regulator"/>
</dbReference>
<dbReference type="PANTHER" id="PTHR31066:SF66">
    <property type="entry name" value="PB1 DOMAIN-CONTAINING PROTEIN"/>
    <property type="match status" value="1"/>
</dbReference>
<gene>
    <name evidence="1" type="ORF">PRUPE_1G366600</name>
</gene>